<protein>
    <submittedName>
        <fullName evidence="5">Uncharacterized protein</fullName>
    </submittedName>
</protein>
<dbReference type="Gene3D" id="1.25.40.20">
    <property type="entry name" value="Ankyrin repeat-containing domain"/>
    <property type="match status" value="6"/>
</dbReference>
<keyword evidence="1" id="KW-0677">Repeat</keyword>
<feature type="repeat" description="ANK" evidence="3">
    <location>
        <begin position="354"/>
        <end position="386"/>
    </location>
</feature>
<dbReference type="PANTHER" id="PTHR24198:SF165">
    <property type="entry name" value="ANKYRIN REPEAT-CONTAINING PROTEIN-RELATED"/>
    <property type="match status" value="1"/>
</dbReference>
<dbReference type="PANTHER" id="PTHR24198">
    <property type="entry name" value="ANKYRIN REPEAT AND PROTEIN KINASE DOMAIN-CONTAINING PROTEIN"/>
    <property type="match status" value="1"/>
</dbReference>
<proteinExistence type="predicted"/>
<feature type="repeat" description="ANK" evidence="3">
    <location>
        <begin position="847"/>
        <end position="869"/>
    </location>
</feature>
<dbReference type="AlphaFoldDB" id="A0A6J8A3X1"/>
<dbReference type="Proteomes" id="UP000507470">
    <property type="component" value="Unassembled WGS sequence"/>
</dbReference>
<dbReference type="PROSITE" id="PS50088">
    <property type="entry name" value="ANK_REPEAT"/>
    <property type="match status" value="4"/>
</dbReference>
<keyword evidence="2 3" id="KW-0040">ANK repeat</keyword>
<reference evidence="5 6" key="1">
    <citation type="submission" date="2020-06" db="EMBL/GenBank/DDBJ databases">
        <authorList>
            <person name="Li R."/>
            <person name="Bekaert M."/>
        </authorList>
    </citation>
    <scope>NUCLEOTIDE SEQUENCE [LARGE SCALE GENOMIC DNA]</scope>
    <source>
        <strain evidence="6">wild</strain>
    </source>
</reference>
<keyword evidence="6" id="KW-1185">Reference proteome</keyword>
<name>A0A6J8A3X1_MYTCO</name>
<evidence type="ECO:0000256" key="3">
    <source>
        <dbReference type="PROSITE-ProRule" id="PRU00023"/>
    </source>
</evidence>
<dbReference type="SUPFAM" id="SSF48403">
    <property type="entry name" value="Ankyrin repeat"/>
    <property type="match status" value="3"/>
</dbReference>
<gene>
    <name evidence="5" type="ORF">MCOR_3075</name>
</gene>
<dbReference type="SMART" id="SM00248">
    <property type="entry name" value="ANK"/>
    <property type="match status" value="7"/>
</dbReference>
<dbReference type="EMBL" id="CACVKT020000570">
    <property type="protein sequence ID" value="CAC5360683.1"/>
    <property type="molecule type" value="Genomic_DNA"/>
</dbReference>
<dbReference type="Pfam" id="PF12796">
    <property type="entry name" value="Ank_2"/>
    <property type="match status" value="2"/>
</dbReference>
<evidence type="ECO:0000313" key="6">
    <source>
        <dbReference type="Proteomes" id="UP000507470"/>
    </source>
</evidence>
<dbReference type="Pfam" id="PF00023">
    <property type="entry name" value="Ank"/>
    <property type="match status" value="2"/>
</dbReference>
<sequence length="1051" mass="120488">MVTRHRQTSPTNGSNIEANIKKNFEIISNGVMYPVAIYKLKMLRTCLFQCCIVSLVITSTLATGTIARVKRCPTRAESKFVSQKKCTPPEVYHCLIDDEDKFVETCNEFIQLPPGYYPRYTSFSERIYYDPCPHVRYQPWPVKSYEITECEVEKSSCTGIGQVPCSDGNITEDATCSCDYKNGYVMTGPDKCCSPAGDDDCFCKYHPCQIDLQELDSDYNCVDKCNPGYYRPFGQNNCEHTQNSSYTPPTASTANNTTVPSLSVLVVLEFVVHDTFTVGPKIGVTLLVVTAVLGTVYVVYILSTHQIVKPRLTYDEFYEVQIYKLLKAASEGDTQMLQSLSNQRYIDMHDTDNDKRSALHLAACEGHFSSVEYLLHHNAGYTKAKDRCLCHTAAQDAEWHMKLVKNKEHEQCFKEIVYILRNHKSSQKDKHHFRDIVALKLIKSAENGELTELESLHEQGTDMNLSDSDGRTALHAAAEKSQELSINFLIDECKVSPFVRWRDQRPVQLIKDGPDKQNIIEKLNKYMKQQLDPESVFHMTITHEDEDLKTVRLLNSASRGDISRLRAYKAAGYKMTVSDYDRKTALHIAVSNNQEHVVEYLLKDCGLIDEANKTEDRWGRTPLMAAKGKGRGNIFKIFLKYCPNITNTENDEYKTFSLLMAGKKGEVKTLKRLYDSGVSMNMQDYDGRTALHLAVDEWKIEAMEYLIATCNCNMYLPDRYGYTAYDGMNKDRDRFRSFEDFKITRAAETLVSYGKKPQSPEEDEITETKDVKGKRFRVFSSQDIKNKKLFPKRNSAKSFTPKLKQQGVPPLVTDRSNMYLLYEAAAIGDVETMKKSEYPYFDVGDYIKNTPLHIAAAAGHLNVVRYLIEDCKVSPFIRDNEMRRPVDLVEKQIELLVSRAATSANLFQRKRFTDVRKKLKQEMTNIMNTHDTGTDSSFINFEKDVQIFMLLNKTYKGDIQSVKGYVESDRSIINQTDYDQRTALHIAVAENHEHLVRYFLRDLKDVIKTDIIDRWGRTPYKDAEENMFEEILFIFKDNGYTVDDSLLTKND</sequence>
<evidence type="ECO:0000256" key="4">
    <source>
        <dbReference type="SAM" id="Phobius"/>
    </source>
</evidence>
<keyword evidence="4" id="KW-0472">Membrane</keyword>
<dbReference type="InterPro" id="IPR002110">
    <property type="entry name" value="Ankyrin_rpt"/>
</dbReference>
<evidence type="ECO:0000256" key="1">
    <source>
        <dbReference type="ARBA" id="ARBA00022737"/>
    </source>
</evidence>
<dbReference type="Pfam" id="PF13637">
    <property type="entry name" value="Ank_4"/>
    <property type="match status" value="1"/>
</dbReference>
<feature type="repeat" description="ANK" evidence="3">
    <location>
        <begin position="979"/>
        <end position="1011"/>
    </location>
</feature>
<accession>A0A6J8A3X1</accession>
<feature type="repeat" description="ANK" evidence="3">
    <location>
        <begin position="581"/>
        <end position="613"/>
    </location>
</feature>
<keyword evidence="4" id="KW-0812">Transmembrane</keyword>
<organism evidence="5 6">
    <name type="scientific">Mytilus coruscus</name>
    <name type="common">Sea mussel</name>
    <dbReference type="NCBI Taxonomy" id="42192"/>
    <lineage>
        <taxon>Eukaryota</taxon>
        <taxon>Metazoa</taxon>
        <taxon>Spiralia</taxon>
        <taxon>Lophotrochozoa</taxon>
        <taxon>Mollusca</taxon>
        <taxon>Bivalvia</taxon>
        <taxon>Autobranchia</taxon>
        <taxon>Pteriomorphia</taxon>
        <taxon>Mytilida</taxon>
        <taxon>Mytiloidea</taxon>
        <taxon>Mytilidae</taxon>
        <taxon>Mytilinae</taxon>
        <taxon>Mytilus</taxon>
    </lineage>
</organism>
<feature type="transmembrane region" description="Helical" evidence="4">
    <location>
        <begin position="282"/>
        <end position="302"/>
    </location>
</feature>
<dbReference type="PROSITE" id="PS50297">
    <property type="entry name" value="ANK_REP_REGION"/>
    <property type="match status" value="3"/>
</dbReference>
<dbReference type="InterPro" id="IPR036770">
    <property type="entry name" value="Ankyrin_rpt-contain_sf"/>
</dbReference>
<keyword evidence="4" id="KW-1133">Transmembrane helix</keyword>
<evidence type="ECO:0000313" key="5">
    <source>
        <dbReference type="EMBL" id="CAC5360683.1"/>
    </source>
</evidence>
<dbReference type="OrthoDB" id="6130797at2759"/>
<evidence type="ECO:0000256" key="2">
    <source>
        <dbReference type="ARBA" id="ARBA00023043"/>
    </source>
</evidence>